<name>A0AA39MQ45_9AGAR</name>
<keyword evidence="3" id="KW-1185">Reference proteome</keyword>
<protein>
    <submittedName>
        <fullName evidence="2">Uncharacterized protein</fullName>
    </submittedName>
</protein>
<feature type="transmembrane region" description="Helical" evidence="1">
    <location>
        <begin position="189"/>
        <end position="213"/>
    </location>
</feature>
<feature type="transmembrane region" description="Helical" evidence="1">
    <location>
        <begin position="153"/>
        <end position="177"/>
    </location>
</feature>
<gene>
    <name evidence="2" type="ORF">EV421DRAFT_2019608</name>
</gene>
<dbReference type="EMBL" id="JAUEPT010000027">
    <property type="protein sequence ID" value="KAK0442143.1"/>
    <property type="molecule type" value="Genomic_DNA"/>
</dbReference>
<feature type="transmembrane region" description="Helical" evidence="1">
    <location>
        <begin position="77"/>
        <end position="99"/>
    </location>
</feature>
<evidence type="ECO:0000313" key="3">
    <source>
        <dbReference type="Proteomes" id="UP001175226"/>
    </source>
</evidence>
<feature type="transmembrane region" description="Helical" evidence="1">
    <location>
        <begin position="225"/>
        <end position="250"/>
    </location>
</feature>
<reference evidence="2" key="1">
    <citation type="submission" date="2023-06" db="EMBL/GenBank/DDBJ databases">
        <authorList>
            <consortium name="Lawrence Berkeley National Laboratory"/>
            <person name="Ahrendt S."/>
            <person name="Sahu N."/>
            <person name="Indic B."/>
            <person name="Wong-Bajracharya J."/>
            <person name="Merenyi Z."/>
            <person name="Ke H.-M."/>
            <person name="Monk M."/>
            <person name="Kocsube S."/>
            <person name="Drula E."/>
            <person name="Lipzen A."/>
            <person name="Balint B."/>
            <person name="Henrissat B."/>
            <person name="Andreopoulos B."/>
            <person name="Martin F.M."/>
            <person name="Harder C.B."/>
            <person name="Rigling D."/>
            <person name="Ford K.L."/>
            <person name="Foster G.D."/>
            <person name="Pangilinan J."/>
            <person name="Papanicolaou A."/>
            <person name="Barry K."/>
            <person name="LaButti K."/>
            <person name="Viragh M."/>
            <person name="Koriabine M."/>
            <person name="Yan M."/>
            <person name="Riley R."/>
            <person name="Champramary S."/>
            <person name="Plett K.L."/>
            <person name="Tsai I.J."/>
            <person name="Slot J."/>
            <person name="Sipos G."/>
            <person name="Plett J."/>
            <person name="Nagy L.G."/>
            <person name="Grigoriev I.V."/>
        </authorList>
    </citation>
    <scope>NUCLEOTIDE SEQUENCE</scope>
    <source>
        <strain evidence="2">FPL87.14</strain>
    </source>
</reference>
<organism evidence="2 3">
    <name type="scientific">Armillaria borealis</name>
    <dbReference type="NCBI Taxonomy" id="47425"/>
    <lineage>
        <taxon>Eukaryota</taxon>
        <taxon>Fungi</taxon>
        <taxon>Dikarya</taxon>
        <taxon>Basidiomycota</taxon>
        <taxon>Agaricomycotina</taxon>
        <taxon>Agaricomycetes</taxon>
        <taxon>Agaricomycetidae</taxon>
        <taxon>Agaricales</taxon>
        <taxon>Marasmiineae</taxon>
        <taxon>Physalacriaceae</taxon>
        <taxon>Armillaria</taxon>
    </lineage>
</organism>
<keyword evidence="1" id="KW-1133">Transmembrane helix</keyword>
<dbReference type="Proteomes" id="UP001175226">
    <property type="component" value="Unassembled WGS sequence"/>
</dbReference>
<feature type="transmembrane region" description="Helical" evidence="1">
    <location>
        <begin position="271"/>
        <end position="292"/>
    </location>
</feature>
<feature type="transmembrane region" description="Helical" evidence="1">
    <location>
        <begin position="111"/>
        <end position="133"/>
    </location>
</feature>
<proteinExistence type="predicted"/>
<evidence type="ECO:0000313" key="2">
    <source>
        <dbReference type="EMBL" id="KAK0442143.1"/>
    </source>
</evidence>
<keyword evidence="1" id="KW-0812">Transmembrane</keyword>
<feature type="transmembrane region" description="Helical" evidence="1">
    <location>
        <begin position="298"/>
        <end position="317"/>
    </location>
</feature>
<comment type="caution">
    <text evidence="2">The sequence shown here is derived from an EMBL/GenBank/DDBJ whole genome shotgun (WGS) entry which is preliminary data.</text>
</comment>
<accession>A0AA39MQ45</accession>
<sequence length="377" mass="41934">MVPCDHKPPSIQNAQRCNVVPCIKRRVDKVRLNAFRHWTFPPLAIDFHYFMITTASTDIGLSDIEIQTWLDDNLNSYILGCYVHGVYTGLFGIAIWQLLAVKKISKARIYMGCIITVLYIFSMIYVAATWIVFSRAYVFATSFRARYNLMFSPVLWETVADTASGLNLIIADCTIIWRCWVVWAHDWRVTIFPIFFVIGGTFCGVNIVVHQFVASFCRDGTETNWAVATIVATLGTNILCTALIVGRIVYVARGHRGVMGSIRTYHGVLEILVESAALYSTTFVVLMILYPLEGNEYMYPQALIFSVTGIAPTLIILRVASGQARPEESSHGIQSSLHFQTSRGSTIGTVTDGGEEDTIRGDTRGTALVLSGSVEQV</sequence>
<evidence type="ECO:0000256" key="1">
    <source>
        <dbReference type="SAM" id="Phobius"/>
    </source>
</evidence>
<dbReference type="AlphaFoldDB" id="A0AA39MQ45"/>
<keyword evidence="1" id="KW-0472">Membrane</keyword>